<dbReference type="Gene3D" id="3.90.320.10">
    <property type="match status" value="1"/>
</dbReference>
<feature type="compositionally biased region" description="Basic residues" evidence="1">
    <location>
        <begin position="1"/>
        <end position="11"/>
    </location>
</feature>
<feature type="region of interest" description="Disordered" evidence="1">
    <location>
        <begin position="1"/>
        <end position="32"/>
    </location>
</feature>
<comment type="caution">
    <text evidence="3">The sequence shown here is derived from an EMBL/GenBank/DDBJ whole genome shotgun (WGS) entry which is preliminary data.</text>
</comment>
<sequence length="1006" mass="109098">MGAPRRARHPPRLGLSRPLVRRGPSRCDSPCGDPAVSTPRLFALPPGVDFGAELVRGLDQRTAGLPPEEAARITIYVNTRRMQRHVRAIQDRGPAALLPRLRLLTDLSRDPVPGESPCARALPRRLALMRLVRALLEAEPDLAPRAALFDLADSLAGLLDEMEVEGVPASSLTGLDGTESSAHWQEALKFLQIIRGVLDAGPPGEGGRLRHRALALAESWRTAPPPHPVVVAGSTGSRGATAEFLAAVARLPNGFVVLPGFDFELPPAVWDGMSDAMQAEDHPQYRFKRLLDRLGLRPGDVARWTDAQPANPARNRLVSLSLRPAPVTDAWLAEGAAMDPEAAARGLTLVEAPSPRAEADTIALGMRAAAAEGRIAALITPDRMLTRRVAAALDRWGITPDDSAGQPLPLSPPGRLLRQTLELMTARPTGASLLALLKHPLCHAGADRNRHLLHTRDLELHLRRHGPAHPDGAMLRSWAARDKAPSDRAPWADWLAGLLDLPVPGGDQPVPVLLAHHLARAESLSAGPGATPTLWDEAAGRKARETCDGLARAGDAAGPLALTDYATLFLGVLNGEEVRNPDTGDPRILIWGTLESRVQGADLVILGGLNDGTWPEAPPPDPWLNRAMRREAGLTLPERRIGLSAHDYEQAVAGAQVWLCRATRTDEASTVPSRWLNRLTNLMAGLGPHGEEALADMRTRGADWIARAEALSRAEAPVDAAPRPSPRPHPDHRPRRISVTEVQRLIRDPYAVYARRVLRLSPLDPLVAEADAPLRGTIVHAALEEFVRTGPPPDHPSARDALMAAVERALERDCPWPAQRRLWAARMARVADTFLEGERARRAMATPTAFETDGELEIPICTPPILLTGKADRIDLLPDGRIALYDYKTGAPPSEKQQLAFDKQLLLQAAMAARGGYGEVGPAETAIACFIGLGADPKVVPAPFDKAPPDEVWEKFVALLRRWLDPARGYTARARTFTDREASDYDHLARFGEWDPTMPPVPEDVR</sequence>
<dbReference type="InterPro" id="IPR027417">
    <property type="entry name" value="P-loop_NTPase"/>
</dbReference>
<evidence type="ECO:0000313" key="4">
    <source>
        <dbReference type="Proteomes" id="UP000268016"/>
    </source>
</evidence>
<feature type="domain" description="PD-(D/E)XK endonuclease-like" evidence="2">
    <location>
        <begin position="736"/>
        <end position="965"/>
    </location>
</feature>
<dbReference type="InterPro" id="IPR011604">
    <property type="entry name" value="PDDEXK-like_dom_sf"/>
</dbReference>
<dbReference type="OrthoDB" id="9780606at2"/>
<evidence type="ECO:0000259" key="2">
    <source>
        <dbReference type="Pfam" id="PF12705"/>
    </source>
</evidence>
<keyword evidence="4" id="KW-1185">Reference proteome</keyword>
<proteinExistence type="predicted"/>
<dbReference type="SUPFAM" id="SSF52980">
    <property type="entry name" value="Restriction endonuclease-like"/>
    <property type="match status" value="1"/>
</dbReference>
<name>A0A3N2R6S4_9RHOB</name>
<evidence type="ECO:0000256" key="1">
    <source>
        <dbReference type="SAM" id="MobiDB-lite"/>
    </source>
</evidence>
<evidence type="ECO:0000313" key="3">
    <source>
        <dbReference type="EMBL" id="ROU03179.1"/>
    </source>
</evidence>
<protein>
    <submittedName>
        <fullName evidence="3">Double-strand break repair protein AddB</fullName>
    </submittedName>
</protein>
<dbReference type="EMBL" id="RDRB01000003">
    <property type="protein sequence ID" value="ROU03179.1"/>
    <property type="molecule type" value="Genomic_DNA"/>
</dbReference>
<organism evidence="3 4">
    <name type="scientific">Histidinibacterium lentulum</name>
    <dbReference type="NCBI Taxonomy" id="2480588"/>
    <lineage>
        <taxon>Bacteria</taxon>
        <taxon>Pseudomonadati</taxon>
        <taxon>Pseudomonadota</taxon>
        <taxon>Alphaproteobacteria</taxon>
        <taxon>Rhodobacterales</taxon>
        <taxon>Paracoccaceae</taxon>
        <taxon>Histidinibacterium</taxon>
    </lineage>
</organism>
<dbReference type="Proteomes" id="UP000268016">
    <property type="component" value="Unassembled WGS sequence"/>
</dbReference>
<feature type="region of interest" description="Disordered" evidence="1">
    <location>
        <begin position="715"/>
        <end position="737"/>
    </location>
</feature>
<gene>
    <name evidence="3" type="ORF">EAT49_07780</name>
</gene>
<dbReference type="SUPFAM" id="SSF52540">
    <property type="entry name" value="P-loop containing nucleoside triphosphate hydrolases"/>
    <property type="match status" value="1"/>
</dbReference>
<dbReference type="AlphaFoldDB" id="A0A3N2R6S4"/>
<accession>A0A3N2R6S4</accession>
<dbReference type="Pfam" id="PF12705">
    <property type="entry name" value="PDDEXK_1"/>
    <property type="match status" value="1"/>
</dbReference>
<reference evidence="3 4" key="1">
    <citation type="submission" date="2018-10" db="EMBL/GenBank/DDBJ databases">
        <title>Histidinibacterium lentulum gen. nov., sp. nov., a marine bacterium from the culture broth of Picochlorum sp. 122.</title>
        <authorList>
            <person name="Wang G."/>
        </authorList>
    </citation>
    <scope>NUCLEOTIDE SEQUENCE [LARGE SCALE GENOMIC DNA]</scope>
    <source>
        <strain evidence="3 4">B17</strain>
    </source>
</reference>
<dbReference type="InterPro" id="IPR011335">
    <property type="entry name" value="Restrct_endonuc-II-like"/>
</dbReference>
<dbReference type="InterPro" id="IPR038726">
    <property type="entry name" value="PDDEXK_AddAB-type"/>
</dbReference>